<proteinExistence type="predicted"/>
<dbReference type="EMBL" id="CP051167">
    <property type="protein sequence ID" value="QIZ71957.1"/>
    <property type="molecule type" value="Genomic_DNA"/>
</dbReference>
<dbReference type="AlphaFoldDB" id="A0A6H1U0M8"/>
<reference evidence="1 2" key="1">
    <citation type="submission" date="2020-04" db="EMBL/GenBank/DDBJ databases">
        <authorList>
            <person name="Basu S."/>
            <person name="Maruthanayagam V."/>
            <person name="Chakraborty S."/>
            <person name="Pramanik A."/>
            <person name="Mukherjee J."/>
            <person name="Brink B."/>
        </authorList>
    </citation>
    <scope>NUCLEOTIDE SEQUENCE [LARGE SCALE GENOMIC DNA]</scope>
    <source>
        <strain evidence="1 2">AP17</strain>
    </source>
</reference>
<evidence type="ECO:0000313" key="1">
    <source>
        <dbReference type="EMBL" id="QIZ71957.1"/>
    </source>
</evidence>
<dbReference type="Pfam" id="PF09617">
    <property type="entry name" value="Cas_GSU0053"/>
    <property type="match status" value="1"/>
</dbReference>
<sequence>MDFKALENTNRLLIEADLKPLQGTRFQPTGFPDLGAATYQLPDTNRTEMVLLESAQSVANRLENTIWDEAAQDVIEPLRGISYVVVKQDGEVLTNSLLEAHRINSFYLLEGKDKSFLNDLKSELDALDKKGAIDPHKLAVTLAKYDINSLLHGVFLAKKELAGGRFRLARALSGFIEAYNVRPVQFGGVKLDRVDPKAEAKKGGGNIPYARTEYTAEAITAFFSLDLAQLRNYRLGDDATDLLIAIALYKIRSFLEDGLRLRTACDLECTDIRVTRPEKFTLPKRDELTTLLPKLVKAARPLFDDEPVRVVQYKEA</sequence>
<accession>A0A6H1U0M8</accession>
<evidence type="ECO:0000313" key="2">
    <source>
        <dbReference type="Proteomes" id="UP000500857"/>
    </source>
</evidence>
<dbReference type="KEGG" id="oxy:HCG48_16350"/>
<dbReference type="Proteomes" id="UP000500857">
    <property type="component" value="Chromosome"/>
</dbReference>
<protein>
    <submittedName>
        <fullName evidence="1">Type I-U CRISPR-associated protein Cas7</fullName>
    </submittedName>
</protein>
<name>A0A6H1U0M8_9CYAN</name>
<dbReference type="InterPro" id="IPR013403">
    <property type="entry name" value="CRISPR-assoc_prot_Csb1/Cas7u"/>
</dbReference>
<dbReference type="NCBIfam" id="TIGR02570">
    <property type="entry name" value="cas7_GSU0053"/>
    <property type="match status" value="1"/>
</dbReference>
<organism evidence="1 2">
    <name type="scientific">Oxynema aestuarii AP17</name>
    <dbReference type="NCBI Taxonomy" id="2064643"/>
    <lineage>
        <taxon>Bacteria</taxon>
        <taxon>Bacillati</taxon>
        <taxon>Cyanobacteriota</taxon>
        <taxon>Cyanophyceae</taxon>
        <taxon>Oscillatoriophycideae</taxon>
        <taxon>Oscillatoriales</taxon>
        <taxon>Oscillatoriaceae</taxon>
        <taxon>Oxynema</taxon>
        <taxon>Oxynema aestuarii</taxon>
    </lineage>
</organism>
<keyword evidence="2" id="KW-1185">Reference proteome</keyword>
<gene>
    <name evidence="1" type="primary">cas7u</name>
    <name evidence="1" type="ORF">HCG48_16350</name>
</gene>
<dbReference type="RefSeq" id="WP_168570108.1">
    <property type="nucleotide sequence ID" value="NZ_CP051167.1"/>
</dbReference>